<feature type="transmembrane region" description="Helical" evidence="7">
    <location>
        <begin position="47"/>
        <end position="65"/>
    </location>
</feature>
<evidence type="ECO:0000256" key="4">
    <source>
        <dbReference type="ARBA" id="ARBA00022692"/>
    </source>
</evidence>
<keyword evidence="6 7" id="KW-0472">Membrane</keyword>
<evidence type="ECO:0000256" key="2">
    <source>
        <dbReference type="ARBA" id="ARBA00006448"/>
    </source>
</evidence>
<evidence type="ECO:0000256" key="3">
    <source>
        <dbReference type="ARBA" id="ARBA00022475"/>
    </source>
</evidence>
<protein>
    <recommendedName>
        <fullName evidence="8">YetF C-terminal domain-containing protein</fullName>
    </recommendedName>
</protein>
<accession>M7NQ98</accession>
<dbReference type="PANTHER" id="PTHR34582:SF6">
    <property type="entry name" value="UPF0702 TRANSMEMBRANE PROTEIN YCAP"/>
    <property type="match status" value="1"/>
</dbReference>
<keyword evidence="3" id="KW-1003">Cell membrane</keyword>
<comment type="subcellular location">
    <subcellularLocation>
        <location evidence="1">Cell membrane</location>
        <topology evidence="1">Multi-pass membrane protein</topology>
    </subcellularLocation>
</comment>
<feature type="transmembrane region" description="Helical" evidence="7">
    <location>
        <begin position="16"/>
        <end position="35"/>
    </location>
</feature>
<dbReference type="InterPro" id="IPR007353">
    <property type="entry name" value="DUF421"/>
</dbReference>
<comment type="caution">
    <text evidence="9">The sequence shown here is derived from an EMBL/GenBank/DDBJ whole genome shotgun (WGS) entry which is preliminary data.</text>
</comment>
<keyword evidence="5 7" id="KW-1133">Transmembrane helix</keyword>
<evidence type="ECO:0000259" key="8">
    <source>
        <dbReference type="Pfam" id="PF04239"/>
    </source>
</evidence>
<comment type="similarity">
    <text evidence="2">Belongs to the UPF0702 family.</text>
</comment>
<dbReference type="AlphaFoldDB" id="M7NQ98"/>
<evidence type="ECO:0000256" key="1">
    <source>
        <dbReference type="ARBA" id="ARBA00004651"/>
    </source>
</evidence>
<dbReference type="EMBL" id="AODQ01000207">
    <property type="protein sequence ID" value="EMR00694.1"/>
    <property type="molecule type" value="Genomic_DNA"/>
</dbReference>
<evidence type="ECO:0000256" key="5">
    <source>
        <dbReference type="ARBA" id="ARBA00022989"/>
    </source>
</evidence>
<organism evidence="9 10">
    <name type="scientific">Cesiribacter andamanensis AMV16</name>
    <dbReference type="NCBI Taxonomy" id="1279009"/>
    <lineage>
        <taxon>Bacteria</taxon>
        <taxon>Pseudomonadati</taxon>
        <taxon>Bacteroidota</taxon>
        <taxon>Cytophagia</taxon>
        <taxon>Cytophagales</taxon>
        <taxon>Cesiribacteraceae</taxon>
        <taxon>Cesiribacter</taxon>
    </lineage>
</organism>
<dbReference type="GO" id="GO:0005886">
    <property type="term" value="C:plasma membrane"/>
    <property type="evidence" value="ECO:0007669"/>
    <property type="project" value="UniProtKB-SubCell"/>
</dbReference>
<dbReference type="STRING" id="1279009.ADICEAN_04184"/>
<keyword evidence="4 7" id="KW-0812">Transmembrane</keyword>
<sequence>MPSLTDLFELDTDLDTFIIFAVRAVVVFGITILYVRLGGKRIFDKNSAFDIVAAIMLGSIMSRAITDSAPFLPTLAAGALLVATHRFMAYLSYKSDQFGNIIKGVHTTLVRDGQLLEKNMSSSHITEQDLLSAARTQARIQSLEDIQAAYLERSGDISIIPKEKT</sequence>
<name>M7NQ98_9BACT</name>
<evidence type="ECO:0000313" key="10">
    <source>
        <dbReference type="Proteomes" id="UP000011910"/>
    </source>
</evidence>
<feature type="domain" description="YetF C-terminal" evidence="8">
    <location>
        <begin position="94"/>
        <end position="164"/>
    </location>
</feature>
<dbReference type="InterPro" id="IPR023090">
    <property type="entry name" value="UPF0702_alpha/beta_dom_sf"/>
</dbReference>
<dbReference type="Gene3D" id="3.30.240.20">
    <property type="entry name" value="bsu07140 like domains"/>
    <property type="match status" value="1"/>
</dbReference>
<evidence type="ECO:0000256" key="6">
    <source>
        <dbReference type="ARBA" id="ARBA00023136"/>
    </source>
</evidence>
<dbReference type="Pfam" id="PF04239">
    <property type="entry name" value="DUF421"/>
    <property type="match status" value="1"/>
</dbReference>
<dbReference type="RefSeq" id="WP_009197559.1">
    <property type="nucleotide sequence ID" value="NZ_AODQ01000207.1"/>
</dbReference>
<reference evidence="9 10" key="1">
    <citation type="journal article" date="2013" name="Genome Announc.">
        <title>Draft Genome Sequence of Cesiribacter andamanensis Strain AMV16T, Isolated from a Soil Sample from a Mud Volcano in the Andaman Islands, India.</title>
        <authorList>
            <person name="Shivaji S."/>
            <person name="Ara S."/>
            <person name="Begum Z."/>
            <person name="Srinivas T.N."/>
            <person name="Singh A."/>
            <person name="Kumar Pinnaka A."/>
        </authorList>
    </citation>
    <scope>NUCLEOTIDE SEQUENCE [LARGE SCALE GENOMIC DNA]</scope>
    <source>
        <strain evidence="9 10">AMV16</strain>
    </source>
</reference>
<gene>
    <name evidence="9" type="ORF">ADICEAN_04184</name>
</gene>
<dbReference type="OrthoDB" id="9793799at2"/>
<feature type="transmembrane region" description="Helical" evidence="7">
    <location>
        <begin position="71"/>
        <end position="93"/>
    </location>
</feature>
<dbReference type="PANTHER" id="PTHR34582">
    <property type="entry name" value="UPF0702 TRANSMEMBRANE PROTEIN YCAP"/>
    <property type="match status" value="1"/>
</dbReference>
<dbReference type="Proteomes" id="UP000011910">
    <property type="component" value="Unassembled WGS sequence"/>
</dbReference>
<keyword evidence="10" id="KW-1185">Reference proteome</keyword>
<proteinExistence type="inferred from homology"/>
<dbReference type="eggNOG" id="COG2323">
    <property type="taxonomic scope" value="Bacteria"/>
</dbReference>
<evidence type="ECO:0000256" key="7">
    <source>
        <dbReference type="SAM" id="Phobius"/>
    </source>
</evidence>
<evidence type="ECO:0000313" key="9">
    <source>
        <dbReference type="EMBL" id="EMR00694.1"/>
    </source>
</evidence>